<feature type="transmembrane region" description="Helical" evidence="7">
    <location>
        <begin position="234"/>
        <end position="258"/>
    </location>
</feature>
<dbReference type="AlphaFoldDB" id="A0A0V0QBY5"/>
<dbReference type="Pfam" id="PF04193">
    <property type="entry name" value="PQ-loop"/>
    <property type="match status" value="2"/>
</dbReference>
<evidence type="ECO:0008006" key="10">
    <source>
        <dbReference type="Google" id="ProtNLM"/>
    </source>
</evidence>
<evidence type="ECO:0000313" key="8">
    <source>
        <dbReference type="EMBL" id="KRW99766.1"/>
    </source>
</evidence>
<feature type="transmembrane region" description="Helical" evidence="7">
    <location>
        <begin position="195"/>
        <end position="214"/>
    </location>
</feature>
<feature type="transmembrane region" description="Helical" evidence="7">
    <location>
        <begin position="24"/>
        <end position="44"/>
    </location>
</feature>
<feature type="transmembrane region" description="Helical" evidence="7">
    <location>
        <begin position="131"/>
        <end position="150"/>
    </location>
</feature>
<evidence type="ECO:0000256" key="6">
    <source>
        <dbReference type="ARBA" id="ARBA00023136"/>
    </source>
</evidence>
<keyword evidence="6 7" id="KW-0472">Membrane</keyword>
<dbReference type="OrthoDB" id="75720at2759"/>
<comment type="subcellular location">
    <subcellularLocation>
        <location evidence="1">Endomembrane system</location>
        <topology evidence="1">Multi-pass membrane protein</topology>
    </subcellularLocation>
</comment>
<feature type="transmembrane region" description="Helical" evidence="7">
    <location>
        <begin position="99"/>
        <end position="119"/>
    </location>
</feature>
<gene>
    <name evidence="8" type="ORF">PPERSA_07843</name>
</gene>
<dbReference type="InParanoid" id="A0A0V0QBY5"/>
<dbReference type="GO" id="GO:0015184">
    <property type="term" value="F:L-cystine transmembrane transporter activity"/>
    <property type="evidence" value="ECO:0007669"/>
    <property type="project" value="TreeGrafter"/>
</dbReference>
<evidence type="ECO:0000256" key="2">
    <source>
        <dbReference type="ARBA" id="ARBA00022448"/>
    </source>
</evidence>
<organism evidence="8 9">
    <name type="scientific">Pseudocohnilembus persalinus</name>
    <name type="common">Ciliate</name>
    <dbReference type="NCBI Taxonomy" id="266149"/>
    <lineage>
        <taxon>Eukaryota</taxon>
        <taxon>Sar</taxon>
        <taxon>Alveolata</taxon>
        <taxon>Ciliophora</taxon>
        <taxon>Intramacronucleata</taxon>
        <taxon>Oligohymenophorea</taxon>
        <taxon>Scuticociliatia</taxon>
        <taxon>Philasterida</taxon>
        <taxon>Pseudocohnilembidae</taxon>
        <taxon>Pseudocohnilembus</taxon>
    </lineage>
</organism>
<dbReference type="GO" id="GO:0012505">
    <property type="term" value="C:endomembrane system"/>
    <property type="evidence" value="ECO:0007669"/>
    <property type="project" value="UniProtKB-SubCell"/>
</dbReference>
<evidence type="ECO:0000256" key="3">
    <source>
        <dbReference type="ARBA" id="ARBA00022692"/>
    </source>
</evidence>
<keyword evidence="4" id="KW-0677">Repeat</keyword>
<dbReference type="Proteomes" id="UP000054937">
    <property type="component" value="Unassembled WGS sequence"/>
</dbReference>
<dbReference type="SMART" id="SM00679">
    <property type="entry name" value="CTNS"/>
    <property type="match status" value="2"/>
</dbReference>
<evidence type="ECO:0000313" key="9">
    <source>
        <dbReference type="Proteomes" id="UP000054937"/>
    </source>
</evidence>
<dbReference type="EMBL" id="LDAU01000204">
    <property type="protein sequence ID" value="KRW99766.1"/>
    <property type="molecule type" value="Genomic_DNA"/>
</dbReference>
<evidence type="ECO:0000256" key="4">
    <source>
        <dbReference type="ARBA" id="ARBA00022737"/>
    </source>
</evidence>
<keyword evidence="2" id="KW-0813">Transport</keyword>
<keyword evidence="3 7" id="KW-0812">Transmembrane</keyword>
<proteinExistence type="predicted"/>
<protein>
    <recommendedName>
        <fullName evidence="10">Lysosomal cystine transporter</fullName>
    </recommendedName>
</protein>
<reference evidence="8 9" key="1">
    <citation type="journal article" date="2015" name="Sci. Rep.">
        <title>Genome of the facultative scuticociliatosis pathogen Pseudocohnilembus persalinus provides insight into its virulence through horizontal gene transfer.</title>
        <authorList>
            <person name="Xiong J."/>
            <person name="Wang G."/>
            <person name="Cheng J."/>
            <person name="Tian M."/>
            <person name="Pan X."/>
            <person name="Warren A."/>
            <person name="Jiang C."/>
            <person name="Yuan D."/>
            <person name="Miao W."/>
        </authorList>
    </citation>
    <scope>NUCLEOTIDE SEQUENCE [LARGE SCALE GENOMIC DNA]</scope>
    <source>
        <strain evidence="8">36N120E</strain>
    </source>
</reference>
<keyword evidence="9" id="KW-1185">Reference proteome</keyword>
<dbReference type="PANTHER" id="PTHR13131:SF5">
    <property type="entry name" value="CYSTINOSIN"/>
    <property type="match status" value="1"/>
</dbReference>
<dbReference type="InterPro" id="IPR005282">
    <property type="entry name" value="LC_transporter"/>
</dbReference>
<feature type="transmembrane region" description="Helical" evidence="7">
    <location>
        <begin position="64"/>
        <end position="84"/>
    </location>
</feature>
<dbReference type="OMA" id="WIDVIYT"/>
<evidence type="ECO:0000256" key="5">
    <source>
        <dbReference type="ARBA" id="ARBA00022989"/>
    </source>
</evidence>
<evidence type="ECO:0000256" key="7">
    <source>
        <dbReference type="SAM" id="Phobius"/>
    </source>
</evidence>
<sequence>MDYFNSIDFGIFLSDTDYGNHKSLYYISMIVGYLYTAAWGISFLGQIHLNYEKKNVQGCNLDFVVYNITGFFFYSIYNSVGYWYPEKSQIGQIQLNDLIFTYWSFIMCSLTCAQCIYYPKLNNKVSTTCKIATPIYFLFIIIYALLQFAFNVIPNNQYDNTWYMMSYIKLWISLTKYMPQVYWNYKRKSTEGWSIINIALDLTGGTLSLLQMFLDMINGTDSTFDPDSSQGLNVAKFGLSIIAIFFDIIFIVQHYILYPKKKQNNNQISEYIIGADSESQLRNDANQNLISSKSN</sequence>
<name>A0A0V0QBY5_PSEPJ</name>
<dbReference type="Gene3D" id="1.20.1280.290">
    <property type="match status" value="2"/>
</dbReference>
<dbReference type="PANTHER" id="PTHR13131">
    <property type="entry name" value="CYSTINOSIN"/>
    <property type="match status" value="1"/>
</dbReference>
<feature type="transmembrane region" description="Helical" evidence="7">
    <location>
        <begin position="162"/>
        <end position="183"/>
    </location>
</feature>
<accession>A0A0V0QBY5</accession>
<comment type="caution">
    <text evidence="8">The sequence shown here is derived from an EMBL/GenBank/DDBJ whole genome shotgun (WGS) entry which is preliminary data.</text>
</comment>
<dbReference type="GO" id="GO:0005774">
    <property type="term" value="C:vacuolar membrane"/>
    <property type="evidence" value="ECO:0007669"/>
    <property type="project" value="TreeGrafter"/>
</dbReference>
<evidence type="ECO:0000256" key="1">
    <source>
        <dbReference type="ARBA" id="ARBA00004127"/>
    </source>
</evidence>
<dbReference type="InterPro" id="IPR006603">
    <property type="entry name" value="PQ-loop_rpt"/>
</dbReference>
<keyword evidence="5 7" id="KW-1133">Transmembrane helix</keyword>